<dbReference type="Proteomes" id="UP000263377">
    <property type="component" value="Unassembled WGS sequence"/>
</dbReference>
<dbReference type="PANTHER" id="PTHR43289">
    <property type="entry name" value="MITOGEN-ACTIVATED PROTEIN KINASE KINASE KINASE 20-RELATED"/>
    <property type="match status" value="1"/>
</dbReference>
<dbReference type="InterPro" id="IPR008271">
    <property type="entry name" value="Ser/Thr_kinase_AS"/>
</dbReference>
<feature type="binding site" evidence="7">
    <location>
        <position position="39"/>
    </location>
    <ligand>
        <name>ATP</name>
        <dbReference type="ChEBI" id="CHEBI:30616"/>
    </ligand>
</feature>
<evidence type="ECO:0000256" key="1">
    <source>
        <dbReference type="ARBA" id="ARBA00012513"/>
    </source>
</evidence>
<dbReference type="PANTHER" id="PTHR43289:SF6">
    <property type="entry name" value="SERINE_THREONINE-PROTEIN KINASE NEKL-3"/>
    <property type="match status" value="1"/>
</dbReference>
<evidence type="ECO:0000256" key="3">
    <source>
        <dbReference type="ARBA" id="ARBA00022679"/>
    </source>
</evidence>
<dbReference type="Pfam" id="PF00069">
    <property type="entry name" value="Pkinase"/>
    <property type="match status" value="1"/>
</dbReference>
<dbReference type="AlphaFoldDB" id="A0A372ZM94"/>
<keyword evidence="5 10" id="KW-0418">Kinase</keyword>
<dbReference type="InterPro" id="IPR000719">
    <property type="entry name" value="Prot_kinase_dom"/>
</dbReference>
<dbReference type="CDD" id="cd14014">
    <property type="entry name" value="STKc_PknB_like"/>
    <property type="match status" value="1"/>
</dbReference>
<dbReference type="EC" id="2.7.11.1" evidence="1"/>
<organism evidence="10 11">
    <name type="scientific">Kitasatospora xanthocidica</name>
    <dbReference type="NCBI Taxonomy" id="83382"/>
    <lineage>
        <taxon>Bacteria</taxon>
        <taxon>Bacillati</taxon>
        <taxon>Actinomycetota</taxon>
        <taxon>Actinomycetes</taxon>
        <taxon>Kitasatosporales</taxon>
        <taxon>Streptomycetaceae</taxon>
        <taxon>Kitasatospora</taxon>
    </lineage>
</organism>
<dbReference type="Gene3D" id="1.10.510.10">
    <property type="entry name" value="Transferase(Phosphotransferase) domain 1"/>
    <property type="match status" value="1"/>
</dbReference>
<evidence type="ECO:0000256" key="6">
    <source>
        <dbReference type="ARBA" id="ARBA00022840"/>
    </source>
</evidence>
<feature type="domain" description="Protein kinase" evidence="9">
    <location>
        <begin position="10"/>
        <end position="286"/>
    </location>
</feature>
<dbReference type="SUPFAM" id="SSF50370">
    <property type="entry name" value="Ricin B-like lectins"/>
    <property type="match status" value="1"/>
</dbReference>
<dbReference type="InterPro" id="IPR000772">
    <property type="entry name" value="Ricin_B_lectin"/>
</dbReference>
<dbReference type="PROSITE" id="PS50011">
    <property type="entry name" value="PROTEIN_KINASE_DOM"/>
    <property type="match status" value="1"/>
</dbReference>
<dbReference type="InterPro" id="IPR011009">
    <property type="entry name" value="Kinase-like_dom_sf"/>
</dbReference>
<evidence type="ECO:0000259" key="9">
    <source>
        <dbReference type="PROSITE" id="PS50011"/>
    </source>
</evidence>
<gene>
    <name evidence="10" type="ORF">DR950_01140</name>
</gene>
<dbReference type="CDD" id="cd00161">
    <property type="entry name" value="beta-trefoil_Ricin-like"/>
    <property type="match status" value="1"/>
</dbReference>
<dbReference type="InterPro" id="IPR035992">
    <property type="entry name" value="Ricin_B-like_lectins"/>
</dbReference>
<feature type="compositionally biased region" description="Pro residues" evidence="8">
    <location>
        <begin position="423"/>
        <end position="439"/>
    </location>
</feature>
<evidence type="ECO:0000256" key="2">
    <source>
        <dbReference type="ARBA" id="ARBA00022527"/>
    </source>
</evidence>
<keyword evidence="4 7" id="KW-0547">Nucleotide-binding</keyword>
<evidence type="ECO:0000313" key="11">
    <source>
        <dbReference type="Proteomes" id="UP000263377"/>
    </source>
</evidence>
<keyword evidence="6 7" id="KW-0067">ATP-binding</keyword>
<dbReference type="Pfam" id="PF00652">
    <property type="entry name" value="Ricin_B_lectin"/>
    <property type="match status" value="1"/>
</dbReference>
<evidence type="ECO:0000256" key="5">
    <source>
        <dbReference type="ARBA" id="ARBA00022777"/>
    </source>
</evidence>
<dbReference type="RefSeq" id="WP_117485084.1">
    <property type="nucleotide sequence ID" value="NZ_QVIG01000001.1"/>
</dbReference>
<feature type="compositionally biased region" description="Low complexity" evidence="8">
    <location>
        <begin position="440"/>
        <end position="479"/>
    </location>
</feature>
<protein>
    <recommendedName>
        <fullName evidence="1">non-specific serine/threonine protein kinase</fullName>
        <ecNumber evidence="1">2.7.11.1</ecNumber>
    </recommendedName>
</protein>
<keyword evidence="11" id="KW-1185">Reference proteome</keyword>
<evidence type="ECO:0000313" key="10">
    <source>
        <dbReference type="EMBL" id="RGD56582.1"/>
    </source>
</evidence>
<name>A0A372ZM94_9ACTN</name>
<dbReference type="Gene3D" id="3.30.200.20">
    <property type="entry name" value="Phosphorylase Kinase, domain 1"/>
    <property type="match status" value="1"/>
</dbReference>
<dbReference type="GO" id="GO:0005524">
    <property type="term" value="F:ATP binding"/>
    <property type="evidence" value="ECO:0007669"/>
    <property type="project" value="UniProtKB-UniRule"/>
</dbReference>
<keyword evidence="2 10" id="KW-0723">Serine/threonine-protein kinase</keyword>
<accession>A0A372ZM94</accession>
<dbReference type="PROSITE" id="PS00108">
    <property type="entry name" value="PROTEIN_KINASE_ST"/>
    <property type="match status" value="1"/>
</dbReference>
<dbReference type="Gene3D" id="2.80.10.50">
    <property type="match status" value="1"/>
</dbReference>
<feature type="region of interest" description="Disordered" evidence="8">
    <location>
        <begin position="378"/>
        <end position="489"/>
    </location>
</feature>
<reference evidence="10 11" key="1">
    <citation type="submission" date="2018-08" db="EMBL/GenBank/DDBJ databases">
        <title>Diversity &amp; Physiological Properties of Lignin-Decomposing Actinobacteria from Soil.</title>
        <authorList>
            <person name="Roh S.G."/>
            <person name="Kim S.B."/>
        </authorList>
    </citation>
    <scope>NUCLEOTIDE SEQUENCE [LARGE SCALE GENOMIC DNA]</scope>
    <source>
        <strain evidence="10 11">MMS17-GH009</strain>
    </source>
</reference>
<proteinExistence type="predicted"/>
<feature type="compositionally biased region" description="Pro residues" evidence="8">
    <location>
        <begin position="403"/>
        <end position="415"/>
    </location>
</feature>
<feature type="compositionally biased region" description="Low complexity" evidence="8">
    <location>
        <begin position="378"/>
        <end position="394"/>
    </location>
</feature>
<dbReference type="PROSITE" id="PS00107">
    <property type="entry name" value="PROTEIN_KINASE_ATP"/>
    <property type="match status" value="1"/>
</dbReference>
<feature type="region of interest" description="Disordered" evidence="8">
    <location>
        <begin position="292"/>
        <end position="319"/>
    </location>
</feature>
<dbReference type="GO" id="GO:0004674">
    <property type="term" value="F:protein serine/threonine kinase activity"/>
    <property type="evidence" value="ECO:0007669"/>
    <property type="project" value="UniProtKB-KW"/>
</dbReference>
<dbReference type="InterPro" id="IPR017441">
    <property type="entry name" value="Protein_kinase_ATP_BS"/>
</dbReference>
<keyword evidence="3" id="KW-0808">Transferase</keyword>
<evidence type="ECO:0000256" key="7">
    <source>
        <dbReference type="PROSITE-ProRule" id="PRU10141"/>
    </source>
</evidence>
<dbReference type="PROSITE" id="PS50231">
    <property type="entry name" value="RICIN_B_LECTIN"/>
    <property type="match status" value="1"/>
</dbReference>
<dbReference type="EMBL" id="QVIG01000001">
    <property type="protein sequence ID" value="RGD56582.1"/>
    <property type="molecule type" value="Genomic_DNA"/>
</dbReference>
<dbReference type="SUPFAM" id="SSF56112">
    <property type="entry name" value="Protein kinase-like (PK-like)"/>
    <property type="match status" value="1"/>
</dbReference>
<evidence type="ECO:0000256" key="4">
    <source>
        <dbReference type="ARBA" id="ARBA00022741"/>
    </source>
</evidence>
<sequence>MRGTVLADRYRLVDWLGGGSMGDVWLAEDEVLGRRVAVKVVKPALLDEPGFAERFHAEARVMARLRHPGIVGVYDYGHSGGDGASGDAHGDGHGGAYGRRPVGYLVMELIDGQPLSAVLERRGALPVAEALRLALQVLEALEAAHASGVVHQDIKPANLMVNGDRTVIADFGIAGPACDPRFTVPGVVLGTAAYQAPEQASTGTVTASADLYALGVVLYECLAGRLPYDGETALELILKHLTEPVPSLPGDVPAPVRAVVERAMAKDPGERWPDAATMAAALRQALAAGEAAVSPSGPERPVARPVARQAPRARRIPRPGRRLRALAGVTALTLLCVAGAAGATVVRPGRDTTPPGAAVAGPAAGPAVAGAAALVEAGRPPAGQPSAPAQAPVPSGGPGTGESPPPAAGPGPATAPPYATSAAPPPAPVPAAPAAPAPAPAAGQSPAAPAPTSAAPDRPAPGETATPTTPATPTQSAQPTPQPKPQLPAEARITGTNGALDNYSSNDQDGNTVGTYFANGTAAQLWRLDRVADGMYYLRNASSNFTKVLDQDRRSGLVQIWTSPPADWNQVWAIAQVPGGYRIANVATQLCLTSEGIGVGTHVASCTGAQNQVWTFN</sequence>
<dbReference type="SMART" id="SM00458">
    <property type="entry name" value="RICIN"/>
    <property type="match status" value="1"/>
</dbReference>
<dbReference type="SMART" id="SM00220">
    <property type="entry name" value="S_TKc"/>
    <property type="match status" value="1"/>
</dbReference>
<comment type="caution">
    <text evidence="10">The sequence shown here is derived from an EMBL/GenBank/DDBJ whole genome shotgun (WGS) entry which is preliminary data.</text>
</comment>
<evidence type="ECO:0000256" key="8">
    <source>
        <dbReference type="SAM" id="MobiDB-lite"/>
    </source>
</evidence>
<feature type="compositionally biased region" description="Low complexity" evidence="8">
    <location>
        <begin position="292"/>
        <end position="310"/>
    </location>
</feature>